<evidence type="ECO:0000313" key="2">
    <source>
        <dbReference type="Proteomes" id="UP000182771"/>
    </source>
</evidence>
<sequence length="57" mass="6731">MITKCLIFTKKEAVPWYKKQLQTNSMTLFKSYNAIQMWVLAARWPLLPPSFREGEVP</sequence>
<keyword evidence="2" id="KW-1185">Reference proteome</keyword>
<accession>A0A1H2RHG0</accession>
<name>A0A1H2RHG0_9FLAO</name>
<dbReference type="EMBL" id="FNND01000001">
    <property type="protein sequence ID" value="SDW18841.1"/>
    <property type="molecule type" value="Genomic_DNA"/>
</dbReference>
<organism evidence="1 2">
    <name type="scientific">Capnocytophaga granulosa</name>
    <dbReference type="NCBI Taxonomy" id="45242"/>
    <lineage>
        <taxon>Bacteria</taxon>
        <taxon>Pseudomonadati</taxon>
        <taxon>Bacteroidota</taxon>
        <taxon>Flavobacteriia</taxon>
        <taxon>Flavobacteriales</taxon>
        <taxon>Flavobacteriaceae</taxon>
        <taxon>Capnocytophaga</taxon>
    </lineage>
</organism>
<protein>
    <submittedName>
        <fullName evidence="1">Uncharacterized protein</fullName>
    </submittedName>
</protein>
<reference evidence="1 2" key="1">
    <citation type="submission" date="2016-10" db="EMBL/GenBank/DDBJ databases">
        <authorList>
            <person name="Varghese N."/>
            <person name="Submissions S."/>
        </authorList>
    </citation>
    <scope>NUCLEOTIDE SEQUENCE [LARGE SCALE GENOMIC DNA]</scope>
    <source>
        <strain evidence="1 2">DSM 11449</strain>
    </source>
</reference>
<proteinExistence type="predicted"/>
<gene>
    <name evidence="1" type="ORF">SAMN05444420_101470</name>
</gene>
<dbReference type="Proteomes" id="UP000182771">
    <property type="component" value="Unassembled WGS sequence"/>
</dbReference>
<dbReference type="AlphaFoldDB" id="A0A1H2RHG0"/>
<evidence type="ECO:0000313" key="1">
    <source>
        <dbReference type="EMBL" id="SDW18841.1"/>
    </source>
</evidence>
<comment type="caution">
    <text evidence="1">The sequence shown here is derived from an EMBL/GenBank/DDBJ whole genome shotgun (WGS) entry which is preliminary data.</text>
</comment>